<dbReference type="PANTHER" id="PTHR43804:SF9">
    <property type="entry name" value="PEPTIDE CHAIN RELEASE FACTOR HOMOLOG-RELATED"/>
    <property type="match status" value="1"/>
</dbReference>
<dbReference type="PANTHER" id="PTHR43804">
    <property type="entry name" value="LD18447P"/>
    <property type="match status" value="1"/>
</dbReference>
<dbReference type="SUPFAM" id="SSF75620">
    <property type="entry name" value="Release factor"/>
    <property type="match status" value="1"/>
</dbReference>
<gene>
    <name evidence="5" type="ORF">CCE28_16795</name>
</gene>
<dbReference type="OrthoDB" id="9815709at2"/>
<name>A0A267MFG2_9FIRM</name>
<keyword evidence="6" id="KW-1185">Reference proteome</keyword>
<comment type="caution">
    <text evidence="5">The sequence shown here is derived from an EMBL/GenBank/DDBJ whole genome shotgun (WGS) entry which is preliminary data.</text>
</comment>
<dbReference type="InterPro" id="IPR050057">
    <property type="entry name" value="Prokaryotic/Mito_RF"/>
</dbReference>
<dbReference type="NCBIfam" id="TIGR03072">
    <property type="entry name" value="release_prfH"/>
    <property type="match status" value="1"/>
</dbReference>
<feature type="coiled-coil region" evidence="2">
    <location>
        <begin position="145"/>
        <end position="179"/>
    </location>
</feature>
<evidence type="ECO:0000256" key="3">
    <source>
        <dbReference type="SAM" id="MobiDB-lite"/>
    </source>
</evidence>
<dbReference type="Pfam" id="PF00472">
    <property type="entry name" value="RF-1"/>
    <property type="match status" value="1"/>
</dbReference>
<feature type="domain" description="Prokaryotic-type class I peptide chain release factors" evidence="4">
    <location>
        <begin position="102"/>
        <end position="199"/>
    </location>
</feature>
<keyword evidence="2" id="KW-0175">Coiled coil</keyword>
<protein>
    <submittedName>
        <fullName evidence="5">Peptide chain release factor H</fullName>
    </submittedName>
</protein>
<organism evidence="5 6">
    <name type="scientific">Anaeromicrobium sediminis</name>
    <dbReference type="NCBI Taxonomy" id="1478221"/>
    <lineage>
        <taxon>Bacteria</taxon>
        <taxon>Bacillati</taxon>
        <taxon>Bacillota</taxon>
        <taxon>Clostridia</taxon>
        <taxon>Peptostreptococcales</taxon>
        <taxon>Thermotaleaceae</taxon>
        <taxon>Anaeromicrobium</taxon>
    </lineage>
</organism>
<evidence type="ECO:0000259" key="4">
    <source>
        <dbReference type="Pfam" id="PF00472"/>
    </source>
</evidence>
<sequence length="206" mass="24298">MWLQISAGQGPVECSRGVYLFLRVLEKECRRKNIKLDLMDYIKDEKKDTFKSVFLKLSGENLEEYTNSISGTILWICKSPYRVNHKRKNWFIHVEKIGEDETTQFNNKDIRIETMRSSGAGGQRVNKSETAVRITHIETDISVIAREERSQYQNKKLAMARLERALKEMKEKKIKKVDENRWNSHKEIERGNPVRTFKGKEFKEVK</sequence>
<dbReference type="InterPro" id="IPR045853">
    <property type="entry name" value="Pep_chain_release_fac_I_sf"/>
</dbReference>
<dbReference type="InterPro" id="IPR000352">
    <property type="entry name" value="Pep_chain_release_fac_I"/>
</dbReference>
<dbReference type="AlphaFoldDB" id="A0A267MFG2"/>
<dbReference type="EMBL" id="NIBG01000019">
    <property type="protein sequence ID" value="PAB58132.1"/>
    <property type="molecule type" value="Genomic_DNA"/>
</dbReference>
<dbReference type="GO" id="GO:0003747">
    <property type="term" value="F:translation release factor activity"/>
    <property type="evidence" value="ECO:0007669"/>
    <property type="project" value="InterPro"/>
</dbReference>
<dbReference type="Proteomes" id="UP000216024">
    <property type="component" value="Unassembled WGS sequence"/>
</dbReference>
<evidence type="ECO:0000256" key="2">
    <source>
        <dbReference type="SAM" id="Coils"/>
    </source>
</evidence>
<comment type="similarity">
    <text evidence="1">Belongs to the prokaryotic/mitochondrial release factor family.</text>
</comment>
<evidence type="ECO:0000313" key="5">
    <source>
        <dbReference type="EMBL" id="PAB58132.1"/>
    </source>
</evidence>
<dbReference type="InterPro" id="IPR017509">
    <property type="entry name" value="PrfH"/>
</dbReference>
<evidence type="ECO:0000256" key="1">
    <source>
        <dbReference type="ARBA" id="ARBA00010835"/>
    </source>
</evidence>
<feature type="region of interest" description="Disordered" evidence="3">
    <location>
        <begin position="180"/>
        <end position="206"/>
    </location>
</feature>
<dbReference type="Gene3D" id="3.30.70.1660">
    <property type="match status" value="1"/>
</dbReference>
<reference evidence="5 6" key="1">
    <citation type="submission" date="2017-06" db="EMBL/GenBank/DDBJ databases">
        <title>Draft genome sequence of anaerobic fermentative bacterium Anaeromicrobium sediminis DY2726D isolated from West Pacific Ocean sediments.</title>
        <authorList>
            <person name="Zeng X."/>
        </authorList>
    </citation>
    <scope>NUCLEOTIDE SEQUENCE [LARGE SCALE GENOMIC DNA]</scope>
    <source>
        <strain evidence="5 6">DY2726D</strain>
    </source>
</reference>
<proteinExistence type="inferred from homology"/>
<evidence type="ECO:0000313" key="6">
    <source>
        <dbReference type="Proteomes" id="UP000216024"/>
    </source>
</evidence>
<dbReference type="Gene3D" id="3.30.160.20">
    <property type="match status" value="1"/>
</dbReference>
<accession>A0A267MFG2</accession>
<dbReference type="RefSeq" id="WP_095134885.1">
    <property type="nucleotide sequence ID" value="NZ_NIBG01000019.1"/>
</dbReference>